<keyword evidence="2" id="KW-0548">Nucleotidyltransferase</keyword>
<evidence type="ECO:0000259" key="1">
    <source>
        <dbReference type="Pfam" id="PF03372"/>
    </source>
</evidence>
<dbReference type="PANTHER" id="PTHR33395">
    <property type="entry name" value="TRANSCRIPTASE, PUTATIVE-RELATED-RELATED"/>
    <property type="match status" value="1"/>
</dbReference>
<dbReference type="GO" id="GO:0007508">
    <property type="term" value="P:larval heart development"/>
    <property type="evidence" value="ECO:0007669"/>
    <property type="project" value="TreeGrafter"/>
</dbReference>
<proteinExistence type="predicted"/>
<dbReference type="Proteomes" id="UP001219518">
    <property type="component" value="Unassembled WGS sequence"/>
</dbReference>
<sequence length="730" mass="83697">MINEEKPLEFKKKNVEKEGKLSGKGLESTSQKIDIIAVSETFYGCVNDIVSLNNYNVFVANRPGGKGGGVAIYVKKKYSAKLLCKSDPCDAGIKKPDYIILEVSFCDTKLLVACVYRPPKTGYFDEFADNFISLGIDYKYHIVTGDVNAHFGSDKACDLNDGKQVHEFLDVFNLERVPFGPTYHVNNYHSSLDMVASTLPERLAFYNQFPSGLSNHDLLTAVFSLSVPKFKPQLITMRTFKNFNIDEFRRDVTDAPWHEMVSFCNINAKVEFFNKTVHELFNKHAPYITFEANHRPVPWMSDELKRMIEEKDRRHRKVKFCKDVRLIASYKKFRNAVNSQIRNAKLRYSYKMLSNCNSPKTLWRNLKKLEVVGHDRISVAKTPTSEELNAHYTAVSCQDEALVKENIEFYRAKPVLPVDEPFFFKHVMYEDLRKAIFGVSPTAKGVDDISASMLKLCLAEFSPAVLHIFNYSLQSGCFPDLWKIANVKPLPKKTGACMVKDFRPISLLSVVVNNCIIPYLDSVNDLGVVIDKHLSWEQHTLSVCKKAYAALHGIKKNCHLLPLEVRKRLVESLVFPIIDYGMLVSAQNLVVSQVKLQRVQNACARIIFDLRSDCHISKYIYDLKWLNISNRFTYAAVTLLKKVLMSNSPSYLAVELNYSDNLRSRYVRSSRFHLRIPHHRTDKCRGAFWIVAPLLWNNIPDYVLCINNISSFKRKLKDYLLGSNYISNHE</sequence>
<keyword evidence="2" id="KW-0808">Transferase</keyword>
<dbReference type="GO" id="GO:0061343">
    <property type="term" value="P:cell adhesion involved in heart morphogenesis"/>
    <property type="evidence" value="ECO:0007669"/>
    <property type="project" value="TreeGrafter"/>
</dbReference>
<evidence type="ECO:0000313" key="2">
    <source>
        <dbReference type="EMBL" id="KAK3932631.1"/>
    </source>
</evidence>
<name>A0AAE1LU27_9NEOP</name>
<accession>A0AAE1LU27</accession>
<keyword evidence="2" id="KW-0695">RNA-directed DNA polymerase</keyword>
<dbReference type="AlphaFoldDB" id="A0AAE1LU27"/>
<protein>
    <submittedName>
        <fullName evidence="2">RNA-directed DNA polymerase from mobile element jockey</fullName>
    </submittedName>
</protein>
<dbReference type="InterPro" id="IPR036691">
    <property type="entry name" value="Endo/exonu/phosph_ase_sf"/>
</dbReference>
<reference evidence="2" key="1">
    <citation type="submission" date="2021-07" db="EMBL/GenBank/DDBJ databases">
        <authorList>
            <person name="Catto M.A."/>
            <person name="Jacobson A."/>
            <person name="Kennedy G."/>
            <person name="Labadie P."/>
            <person name="Hunt B.G."/>
            <person name="Srinivasan R."/>
        </authorList>
    </citation>
    <scope>NUCLEOTIDE SEQUENCE</scope>
    <source>
        <strain evidence="2">PL_HMW_Pooled</strain>
        <tissue evidence="2">Head</tissue>
    </source>
</reference>
<comment type="caution">
    <text evidence="2">The sequence shown here is derived from an EMBL/GenBank/DDBJ whole genome shotgun (WGS) entry which is preliminary data.</text>
</comment>
<dbReference type="SUPFAM" id="SSF56219">
    <property type="entry name" value="DNase I-like"/>
    <property type="match status" value="1"/>
</dbReference>
<dbReference type="GO" id="GO:0003964">
    <property type="term" value="F:RNA-directed DNA polymerase activity"/>
    <property type="evidence" value="ECO:0007669"/>
    <property type="project" value="UniProtKB-KW"/>
</dbReference>
<dbReference type="Pfam" id="PF03372">
    <property type="entry name" value="Exo_endo_phos"/>
    <property type="match status" value="1"/>
</dbReference>
<evidence type="ECO:0000313" key="3">
    <source>
        <dbReference type="Proteomes" id="UP001219518"/>
    </source>
</evidence>
<organism evidence="2 3">
    <name type="scientific">Frankliniella fusca</name>
    <dbReference type="NCBI Taxonomy" id="407009"/>
    <lineage>
        <taxon>Eukaryota</taxon>
        <taxon>Metazoa</taxon>
        <taxon>Ecdysozoa</taxon>
        <taxon>Arthropoda</taxon>
        <taxon>Hexapoda</taxon>
        <taxon>Insecta</taxon>
        <taxon>Pterygota</taxon>
        <taxon>Neoptera</taxon>
        <taxon>Paraneoptera</taxon>
        <taxon>Thysanoptera</taxon>
        <taxon>Terebrantia</taxon>
        <taxon>Thripoidea</taxon>
        <taxon>Thripidae</taxon>
        <taxon>Frankliniella</taxon>
    </lineage>
</organism>
<dbReference type="GO" id="GO:0031012">
    <property type="term" value="C:extracellular matrix"/>
    <property type="evidence" value="ECO:0007669"/>
    <property type="project" value="TreeGrafter"/>
</dbReference>
<feature type="domain" description="Endonuclease/exonuclease/phosphatase" evidence="1">
    <location>
        <begin position="32"/>
        <end position="195"/>
    </location>
</feature>
<dbReference type="EMBL" id="JAHWGI010001438">
    <property type="protein sequence ID" value="KAK3932631.1"/>
    <property type="molecule type" value="Genomic_DNA"/>
</dbReference>
<dbReference type="InterPro" id="IPR005135">
    <property type="entry name" value="Endo/exonuclease/phosphatase"/>
</dbReference>
<reference evidence="2" key="2">
    <citation type="journal article" date="2023" name="BMC Genomics">
        <title>Pest status, molecular evolution, and epigenetic factors derived from the genome assembly of Frankliniella fusca, a thysanopteran phytovirus vector.</title>
        <authorList>
            <person name="Catto M.A."/>
            <person name="Labadie P.E."/>
            <person name="Jacobson A.L."/>
            <person name="Kennedy G.G."/>
            <person name="Srinivasan R."/>
            <person name="Hunt B.G."/>
        </authorList>
    </citation>
    <scope>NUCLEOTIDE SEQUENCE</scope>
    <source>
        <strain evidence="2">PL_HMW_Pooled</strain>
    </source>
</reference>
<dbReference type="Gene3D" id="3.60.10.10">
    <property type="entry name" value="Endonuclease/exonuclease/phosphatase"/>
    <property type="match status" value="1"/>
</dbReference>
<dbReference type="PANTHER" id="PTHR33395:SF22">
    <property type="entry name" value="REVERSE TRANSCRIPTASE DOMAIN-CONTAINING PROTEIN"/>
    <property type="match status" value="1"/>
</dbReference>
<keyword evidence="3" id="KW-1185">Reference proteome</keyword>
<gene>
    <name evidence="2" type="ORF">KUF71_013705</name>
</gene>